<reference evidence="1" key="1">
    <citation type="journal article" date="2018" name="BMC Genomics">
        <title>Comparative genomics of the wheat fungal pathogen Pyrenophora tritici-repentis reveals chromosomal variations and genome plasticity.</title>
        <authorList>
            <person name="Moolhuijzen P."/>
            <person name="See P.T."/>
            <person name="Hane J.K."/>
            <person name="Shi G."/>
            <person name="Liu Z."/>
            <person name="Oliver R.P."/>
            <person name="Moffat C.S."/>
        </authorList>
    </citation>
    <scope>NUCLEOTIDE SEQUENCE [LARGE SCALE GENOMIC DNA]</scope>
    <source>
        <strain evidence="1">M4</strain>
    </source>
</reference>
<accession>A0A2W1EZ78</accession>
<dbReference type="Proteomes" id="UP000245464">
    <property type="component" value="Chromosome 2"/>
</dbReference>
<sequence length="67" mass="7172">MPRRQFQADLQKAAETISIAGISDVRPGGDDGEFTFMCMADGQKLQISALIPGRIMSQTVSEARAAS</sequence>
<dbReference type="KEGG" id="ptrr:6340716"/>
<organism evidence="1 2">
    <name type="scientific">Pyrenophora tritici-repentis</name>
    <dbReference type="NCBI Taxonomy" id="45151"/>
    <lineage>
        <taxon>Eukaryota</taxon>
        <taxon>Fungi</taxon>
        <taxon>Dikarya</taxon>
        <taxon>Ascomycota</taxon>
        <taxon>Pezizomycotina</taxon>
        <taxon>Dothideomycetes</taxon>
        <taxon>Pleosporomycetidae</taxon>
        <taxon>Pleosporales</taxon>
        <taxon>Pleosporineae</taxon>
        <taxon>Pleosporaceae</taxon>
        <taxon>Pyrenophora</taxon>
    </lineage>
</organism>
<dbReference type="AlphaFoldDB" id="A0A2W1EZ78"/>
<evidence type="ECO:0000313" key="2">
    <source>
        <dbReference type="Proteomes" id="UP000245464"/>
    </source>
</evidence>
<dbReference type="GeneID" id="6340716"/>
<gene>
    <name evidence="1" type="ORF">PtrM4_060400</name>
</gene>
<protein>
    <submittedName>
        <fullName evidence="1">Uncharacterized protein</fullName>
    </submittedName>
</protein>
<name>A0A2W1EZ78_9PLEO</name>
<evidence type="ECO:0000313" key="1">
    <source>
        <dbReference type="EMBL" id="KAF7574417.1"/>
    </source>
</evidence>
<dbReference type="RefSeq" id="XP_001932827.2">
    <property type="nucleotide sequence ID" value="XM_001932792.2"/>
</dbReference>
<proteinExistence type="predicted"/>
<comment type="caution">
    <text evidence="1">The sequence shown here is derived from an EMBL/GenBank/DDBJ whole genome shotgun (WGS) entry which is preliminary data.</text>
</comment>
<dbReference type="EMBL" id="NQIK02000002">
    <property type="protein sequence ID" value="KAF7574417.1"/>
    <property type="molecule type" value="Genomic_DNA"/>
</dbReference>